<evidence type="ECO:0000313" key="2">
    <source>
        <dbReference type="EMBL" id="PPR96877.1"/>
    </source>
</evidence>
<sequence length="152" mass="16271">MLSYHSRSNSRAAAAGSRSTTSFCGRVRTHRLVSSPTTTIASLSTTSSTGYIFSSRTRSSTCYSKRQRWGCASQFFPKGARKRRAFFSSPAWLAARGYLRTAAIGAAGWLGEGKEIENMLYYATPTGSEGSSGTGSKEEPTNLGISLAQTGE</sequence>
<reference evidence="2 3" key="1">
    <citation type="submission" date="2015-01" db="EMBL/GenBank/DDBJ databases">
        <title>Genome of allotetraploid Gossypium barbadense reveals genomic plasticity and fiber elongation in cotton evolution.</title>
        <authorList>
            <person name="Chen X."/>
            <person name="Liu X."/>
            <person name="Zhao B."/>
            <person name="Zheng H."/>
            <person name="Hu Y."/>
            <person name="Lu G."/>
            <person name="Yang C."/>
            <person name="Chen J."/>
            <person name="Shan C."/>
            <person name="Zhang L."/>
            <person name="Zhou Y."/>
            <person name="Wang L."/>
            <person name="Guo W."/>
            <person name="Bai Y."/>
            <person name="Ruan J."/>
            <person name="Shangguan X."/>
            <person name="Mao Y."/>
            <person name="Jiang J."/>
            <person name="Zhu Y."/>
            <person name="Lei J."/>
            <person name="Kang H."/>
            <person name="Chen S."/>
            <person name="He X."/>
            <person name="Wang R."/>
            <person name="Wang Y."/>
            <person name="Chen J."/>
            <person name="Wang L."/>
            <person name="Yu S."/>
            <person name="Wang B."/>
            <person name="Wei J."/>
            <person name="Song S."/>
            <person name="Lu X."/>
            <person name="Gao Z."/>
            <person name="Gu W."/>
            <person name="Deng X."/>
            <person name="Ma D."/>
            <person name="Wang S."/>
            <person name="Liang W."/>
            <person name="Fang L."/>
            <person name="Cai C."/>
            <person name="Zhu X."/>
            <person name="Zhou B."/>
            <person name="Zhang Y."/>
            <person name="Chen Z."/>
            <person name="Xu S."/>
            <person name="Zhu R."/>
            <person name="Wang S."/>
            <person name="Zhang T."/>
            <person name="Zhao G."/>
        </authorList>
    </citation>
    <scope>NUCLEOTIDE SEQUENCE [LARGE SCALE GENOMIC DNA]</scope>
    <source>
        <strain evidence="3">cv. Xinhai21</strain>
        <tissue evidence="2">Leaf</tissue>
    </source>
</reference>
<dbReference type="EMBL" id="KZ665967">
    <property type="protein sequence ID" value="PPR96877.1"/>
    <property type="molecule type" value="Genomic_DNA"/>
</dbReference>
<dbReference type="Proteomes" id="UP000239757">
    <property type="component" value="Unassembled WGS sequence"/>
</dbReference>
<evidence type="ECO:0000256" key="1">
    <source>
        <dbReference type="SAM" id="MobiDB-lite"/>
    </source>
</evidence>
<accession>A0A2P5X0L4</accession>
<dbReference type="AlphaFoldDB" id="A0A2P5X0L4"/>
<feature type="compositionally biased region" description="Polar residues" evidence="1">
    <location>
        <begin position="143"/>
        <end position="152"/>
    </location>
</feature>
<protein>
    <submittedName>
        <fullName evidence="2">Uncharacterized protein</fullName>
    </submittedName>
</protein>
<feature type="region of interest" description="Disordered" evidence="1">
    <location>
        <begin position="126"/>
        <end position="152"/>
    </location>
</feature>
<gene>
    <name evidence="2" type="ORF">GOBAR_AA23792</name>
</gene>
<evidence type="ECO:0000313" key="3">
    <source>
        <dbReference type="Proteomes" id="UP000239757"/>
    </source>
</evidence>
<proteinExistence type="predicted"/>
<organism evidence="2 3">
    <name type="scientific">Gossypium barbadense</name>
    <name type="common">Sea Island cotton</name>
    <name type="synonym">Hibiscus barbadensis</name>
    <dbReference type="NCBI Taxonomy" id="3634"/>
    <lineage>
        <taxon>Eukaryota</taxon>
        <taxon>Viridiplantae</taxon>
        <taxon>Streptophyta</taxon>
        <taxon>Embryophyta</taxon>
        <taxon>Tracheophyta</taxon>
        <taxon>Spermatophyta</taxon>
        <taxon>Magnoliopsida</taxon>
        <taxon>eudicotyledons</taxon>
        <taxon>Gunneridae</taxon>
        <taxon>Pentapetalae</taxon>
        <taxon>rosids</taxon>
        <taxon>malvids</taxon>
        <taxon>Malvales</taxon>
        <taxon>Malvaceae</taxon>
        <taxon>Malvoideae</taxon>
        <taxon>Gossypium</taxon>
    </lineage>
</organism>
<name>A0A2P5X0L4_GOSBA</name>
<feature type="compositionally biased region" description="Low complexity" evidence="1">
    <location>
        <begin position="126"/>
        <end position="135"/>
    </location>
</feature>